<dbReference type="GO" id="GO:0020037">
    <property type="term" value="F:heme binding"/>
    <property type="evidence" value="ECO:0007669"/>
    <property type="project" value="InterPro"/>
</dbReference>
<gene>
    <name evidence="5" type="ORF">DMP08_00110</name>
</gene>
<feature type="transmembrane region" description="Helical" evidence="2">
    <location>
        <begin position="250"/>
        <end position="271"/>
    </location>
</feature>
<evidence type="ECO:0000256" key="1">
    <source>
        <dbReference type="SAM" id="MobiDB-lite"/>
    </source>
</evidence>
<proteinExistence type="predicted"/>
<keyword evidence="2" id="KW-1133">Transmembrane helix</keyword>
<reference evidence="6" key="1">
    <citation type="submission" date="2018-05" db="EMBL/GenBank/DDBJ databases">
        <title>Genome Sequencing of selected type strains of the family Eggerthellaceae.</title>
        <authorList>
            <person name="Danylec N."/>
            <person name="Stoll D.A."/>
            <person name="Doetsch A."/>
            <person name="Huch M."/>
        </authorList>
    </citation>
    <scope>NUCLEOTIDE SEQUENCE [LARGE SCALE GENOMIC DNA]</scope>
    <source>
        <strain evidence="6">DSM 16106</strain>
    </source>
</reference>
<dbReference type="OrthoDB" id="3177998at2"/>
<evidence type="ECO:0000313" key="5">
    <source>
        <dbReference type="EMBL" id="RNL48905.1"/>
    </source>
</evidence>
<keyword evidence="3" id="KW-0732">Signal</keyword>
<evidence type="ECO:0000256" key="2">
    <source>
        <dbReference type="SAM" id="Phobius"/>
    </source>
</evidence>
<feature type="compositionally biased region" description="Low complexity" evidence="1">
    <location>
        <begin position="202"/>
        <end position="214"/>
    </location>
</feature>
<protein>
    <recommendedName>
        <fullName evidence="4">Cell surface protein Shp haem-binding domain-containing protein</fullName>
    </recommendedName>
</protein>
<keyword evidence="2" id="KW-0472">Membrane</keyword>
<organism evidence="5 6">
    <name type="scientific">Paraeggerthella hongkongensis</name>
    <dbReference type="NCBI Taxonomy" id="230658"/>
    <lineage>
        <taxon>Bacteria</taxon>
        <taxon>Bacillati</taxon>
        <taxon>Actinomycetota</taxon>
        <taxon>Coriobacteriia</taxon>
        <taxon>Eggerthellales</taxon>
        <taxon>Eggerthellaceae</taxon>
        <taxon>Paraeggerthella</taxon>
    </lineage>
</organism>
<keyword evidence="6" id="KW-1185">Reference proteome</keyword>
<dbReference type="InterPro" id="IPR020985">
    <property type="entry name" value="Cell_surface_Shp_haem-bd"/>
</dbReference>
<name>A0A3N0BKH1_9ACTN</name>
<dbReference type="Pfam" id="PF11545">
    <property type="entry name" value="HemeBinding_Shp"/>
    <property type="match status" value="1"/>
</dbReference>
<evidence type="ECO:0000259" key="4">
    <source>
        <dbReference type="Pfam" id="PF11545"/>
    </source>
</evidence>
<dbReference type="Gene3D" id="2.60.40.1850">
    <property type="match status" value="1"/>
</dbReference>
<feature type="signal peptide" evidence="3">
    <location>
        <begin position="1"/>
        <end position="36"/>
    </location>
</feature>
<accession>A0A3N0BKH1</accession>
<evidence type="ECO:0000256" key="3">
    <source>
        <dbReference type="SAM" id="SignalP"/>
    </source>
</evidence>
<dbReference type="InterPro" id="IPR037250">
    <property type="entry name" value="NEAT_dom_sf"/>
</dbReference>
<dbReference type="EMBL" id="QICD01000001">
    <property type="protein sequence ID" value="RNL48905.1"/>
    <property type="molecule type" value="Genomic_DNA"/>
</dbReference>
<feature type="chain" id="PRO_5018026329" description="Cell surface protein Shp haem-binding domain-containing protein" evidence="3">
    <location>
        <begin position="37"/>
        <end position="298"/>
    </location>
</feature>
<feature type="domain" description="Cell surface protein Shp haem-binding" evidence="4">
    <location>
        <begin position="40"/>
        <end position="184"/>
    </location>
</feature>
<evidence type="ECO:0000313" key="6">
    <source>
        <dbReference type="Proteomes" id="UP000278632"/>
    </source>
</evidence>
<comment type="caution">
    <text evidence="5">The sequence shown here is derived from an EMBL/GenBank/DDBJ whole genome shotgun (WGS) entry which is preliminary data.</text>
</comment>
<dbReference type="AlphaFoldDB" id="A0A3N0BKH1"/>
<keyword evidence="2" id="KW-0812">Transmembrane</keyword>
<sequence length="298" mass="29654">MNVRSSFAVKSSRAFVAVVALAFSAALSVGGSPAHAVVSSVSTAAVHASYANPDTGVIEDSGGQASEALGTSMSQGITGSSALVEKDADGSEFVTIRLSQADQIGEVSIASDVDRTGVYAEDVAAEVMQRDAELNTADYRAQVASAQATLRISMYVHPMGRSVVYFVQLSDAAPGNSEGFVESIVAGQGSEQGQAPDGGTARGSSEALEGSAASTAVSGDSAGSGVREFDGEGREVTGSAAPIFASPQTYAIAAVAATAAVAAVAATYYLAYGRKRKARSDSAAAAAAGHGGSAPPEA</sequence>
<dbReference type="Proteomes" id="UP000278632">
    <property type="component" value="Unassembled WGS sequence"/>
</dbReference>
<feature type="region of interest" description="Disordered" evidence="1">
    <location>
        <begin position="189"/>
        <end position="232"/>
    </location>
</feature>